<dbReference type="FunFam" id="3.40.50.300:FF:000016">
    <property type="entry name" value="Oligopeptide ABC transporter ATP-binding component"/>
    <property type="match status" value="1"/>
</dbReference>
<dbReference type="GO" id="GO:0055085">
    <property type="term" value="P:transmembrane transport"/>
    <property type="evidence" value="ECO:0007669"/>
    <property type="project" value="UniProtKB-ARBA"/>
</dbReference>
<dbReference type="CDD" id="cd03257">
    <property type="entry name" value="ABC_NikE_OppD_transporters"/>
    <property type="match status" value="1"/>
</dbReference>
<evidence type="ECO:0000313" key="7">
    <source>
        <dbReference type="Proteomes" id="UP000006443"/>
    </source>
</evidence>
<name>C0GHX1_DETAL</name>
<evidence type="ECO:0000256" key="2">
    <source>
        <dbReference type="ARBA" id="ARBA00022448"/>
    </source>
</evidence>
<keyword evidence="7" id="KW-1185">Reference proteome</keyword>
<dbReference type="Pfam" id="PF00005">
    <property type="entry name" value="ABC_tran"/>
    <property type="match status" value="1"/>
</dbReference>
<evidence type="ECO:0000259" key="5">
    <source>
        <dbReference type="PROSITE" id="PS50893"/>
    </source>
</evidence>
<evidence type="ECO:0000256" key="3">
    <source>
        <dbReference type="ARBA" id="ARBA00022741"/>
    </source>
</evidence>
<dbReference type="GO" id="GO:0005524">
    <property type="term" value="F:ATP binding"/>
    <property type="evidence" value="ECO:0007669"/>
    <property type="project" value="UniProtKB-KW"/>
</dbReference>
<comment type="caution">
    <text evidence="6">The sequence shown here is derived from an EMBL/GenBank/DDBJ whole genome shotgun (WGS) entry which is preliminary data.</text>
</comment>
<reference evidence="6" key="1">
    <citation type="submission" date="2009-02" db="EMBL/GenBank/DDBJ databases">
        <title>Sequencing of the draft genome and assembly of Dethiobacter alkaliphilus AHT 1.</title>
        <authorList>
            <consortium name="US DOE Joint Genome Institute (JGI-PGF)"/>
            <person name="Lucas S."/>
            <person name="Copeland A."/>
            <person name="Lapidus A."/>
            <person name="Glavina del Rio T."/>
            <person name="Dalin E."/>
            <person name="Tice H."/>
            <person name="Bruce D."/>
            <person name="Goodwin L."/>
            <person name="Pitluck S."/>
            <person name="Larimer F."/>
            <person name="Land M.L."/>
            <person name="Hauser L."/>
            <person name="Muyzer G."/>
        </authorList>
    </citation>
    <scope>NUCLEOTIDE SEQUENCE [LARGE SCALE GENOMIC DNA]</scope>
    <source>
        <strain evidence="6">AHT 1</strain>
    </source>
</reference>
<keyword evidence="2" id="KW-0813">Transport</keyword>
<feature type="domain" description="ABC transporter" evidence="5">
    <location>
        <begin position="5"/>
        <end position="247"/>
    </location>
</feature>
<dbReference type="EMBL" id="ACJM01000010">
    <property type="protein sequence ID" value="EEG77045.1"/>
    <property type="molecule type" value="Genomic_DNA"/>
</dbReference>
<protein>
    <submittedName>
        <fullName evidence="6">Oligopeptide/dipeptide ABC transporter, ATPase subunit</fullName>
    </submittedName>
</protein>
<evidence type="ECO:0000256" key="4">
    <source>
        <dbReference type="ARBA" id="ARBA00022840"/>
    </source>
</evidence>
<dbReference type="InterPro" id="IPR017871">
    <property type="entry name" value="ABC_transporter-like_CS"/>
</dbReference>
<dbReference type="GO" id="GO:0015833">
    <property type="term" value="P:peptide transport"/>
    <property type="evidence" value="ECO:0007669"/>
    <property type="project" value="InterPro"/>
</dbReference>
<keyword evidence="3" id="KW-0547">Nucleotide-binding</keyword>
<dbReference type="InterPro" id="IPR013563">
    <property type="entry name" value="Oligopep_ABC_C"/>
</dbReference>
<proteinExistence type="inferred from homology"/>
<dbReference type="Gene3D" id="3.40.50.300">
    <property type="entry name" value="P-loop containing nucleotide triphosphate hydrolases"/>
    <property type="match status" value="1"/>
</dbReference>
<dbReference type="InterPro" id="IPR003439">
    <property type="entry name" value="ABC_transporter-like_ATP-bd"/>
</dbReference>
<sequence>MTVLLEVKELQKYFSPPMLRAVDGVSFTVRKGETLGIVGESGCGKSTLGRVILRLLDPSGGQIFYNGKNITGLNSRQMLPYRKKMQIVFQDPAGALNPKLTIGRALGETLRVHRLAEGRKEVEEKVVSLLSLVGMGSEHLDRYPHQFSGGQRQRIVLARALAVQPELMVCDEPVSALDVSIQAQIMNLLAELQETLGLSYIFIAHNLSVVKHISDRIAVMYLGKIVELADKQSLFQNPRHPYTQALLSAVPVADPQLRRKRIILSGEVPSPLNPPSGCRFRTRCPHAFDRCAREEPILRQTASNHQTACHLGSGPT</sequence>
<dbReference type="PANTHER" id="PTHR43776">
    <property type="entry name" value="TRANSPORT ATP-BINDING PROTEIN"/>
    <property type="match status" value="1"/>
</dbReference>
<dbReference type="PROSITE" id="PS50893">
    <property type="entry name" value="ABC_TRANSPORTER_2"/>
    <property type="match status" value="1"/>
</dbReference>
<organism evidence="6 7">
    <name type="scientific">Dethiobacter alkaliphilus AHT 1</name>
    <dbReference type="NCBI Taxonomy" id="555088"/>
    <lineage>
        <taxon>Bacteria</taxon>
        <taxon>Bacillati</taxon>
        <taxon>Bacillota</taxon>
        <taxon>Dethiobacteria</taxon>
        <taxon>Dethiobacterales</taxon>
        <taxon>Dethiobacteraceae</taxon>
        <taxon>Dethiobacter</taxon>
    </lineage>
</organism>
<gene>
    <name evidence="6" type="ORF">DealDRAFT_2080</name>
</gene>
<dbReference type="STRING" id="555088.DealDRAFT_2080"/>
<dbReference type="RefSeq" id="WP_008517214.1">
    <property type="nucleotide sequence ID" value="NZ_ACJM01000010.1"/>
</dbReference>
<accession>C0GHX1</accession>
<evidence type="ECO:0000256" key="1">
    <source>
        <dbReference type="ARBA" id="ARBA00005417"/>
    </source>
</evidence>
<dbReference type="GO" id="GO:0016887">
    <property type="term" value="F:ATP hydrolysis activity"/>
    <property type="evidence" value="ECO:0007669"/>
    <property type="project" value="InterPro"/>
</dbReference>
<dbReference type="NCBIfam" id="TIGR01727">
    <property type="entry name" value="oligo_HPY"/>
    <property type="match status" value="1"/>
</dbReference>
<dbReference type="InterPro" id="IPR027417">
    <property type="entry name" value="P-loop_NTPase"/>
</dbReference>
<dbReference type="InterPro" id="IPR050319">
    <property type="entry name" value="ABC_transp_ATP-bind"/>
</dbReference>
<dbReference type="PANTHER" id="PTHR43776:SF7">
    <property type="entry name" value="D,D-DIPEPTIDE TRANSPORT ATP-BINDING PROTEIN DDPF-RELATED"/>
    <property type="match status" value="1"/>
</dbReference>
<comment type="similarity">
    <text evidence="1">Belongs to the ABC transporter superfamily.</text>
</comment>
<dbReference type="OrthoDB" id="9806285at2"/>
<dbReference type="Pfam" id="PF08352">
    <property type="entry name" value="oligo_HPY"/>
    <property type="match status" value="1"/>
</dbReference>
<dbReference type="InterPro" id="IPR003593">
    <property type="entry name" value="AAA+_ATPase"/>
</dbReference>
<evidence type="ECO:0000313" key="6">
    <source>
        <dbReference type="EMBL" id="EEG77045.1"/>
    </source>
</evidence>
<dbReference type="SMART" id="SM00382">
    <property type="entry name" value="AAA"/>
    <property type="match status" value="1"/>
</dbReference>
<dbReference type="Proteomes" id="UP000006443">
    <property type="component" value="Unassembled WGS sequence"/>
</dbReference>
<dbReference type="PROSITE" id="PS00211">
    <property type="entry name" value="ABC_TRANSPORTER_1"/>
    <property type="match status" value="1"/>
</dbReference>
<dbReference type="eggNOG" id="COG4608">
    <property type="taxonomic scope" value="Bacteria"/>
</dbReference>
<dbReference type="AlphaFoldDB" id="C0GHX1"/>
<keyword evidence="4" id="KW-0067">ATP-binding</keyword>
<dbReference type="SUPFAM" id="SSF52540">
    <property type="entry name" value="P-loop containing nucleoside triphosphate hydrolases"/>
    <property type="match status" value="1"/>
</dbReference>